<protein>
    <recommendedName>
        <fullName evidence="8">Prolamin-like domain-containing protein</fullName>
    </recommendedName>
</protein>
<keyword evidence="7" id="KW-1185">Reference proteome</keyword>
<comment type="caution">
    <text evidence="6">The sequence shown here is derived from an EMBL/GenBank/DDBJ whole genome shotgun (WGS) entry which is preliminary data.</text>
</comment>
<feature type="domain" description="Serine hydroxymethyltransferase-like" evidence="4">
    <location>
        <begin position="256"/>
        <end position="315"/>
    </location>
</feature>
<dbReference type="Gene3D" id="3.90.1150.10">
    <property type="entry name" value="Aspartate Aminotransferase, domain 1"/>
    <property type="match status" value="1"/>
</dbReference>
<keyword evidence="1 3" id="KW-0732">Signal</keyword>
<evidence type="ECO:0000259" key="5">
    <source>
        <dbReference type="Pfam" id="PF05617"/>
    </source>
</evidence>
<feature type="chain" id="PRO_5042288956" description="Prolamin-like domain-containing protein" evidence="3">
    <location>
        <begin position="29"/>
        <end position="470"/>
    </location>
</feature>
<feature type="compositionally biased region" description="Low complexity" evidence="2">
    <location>
        <begin position="386"/>
        <end position="399"/>
    </location>
</feature>
<gene>
    <name evidence="6" type="ORF">LWI28_025244</name>
</gene>
<dbReference type="InterPro" id="IPR039429">
    <property type="entry name" value="SHMT-like_dom"/>
</dbReference>
<accession>A0AAD5JBG0</accession>
<dbReference type="PANTHER" id="PTHR47292:SF1">
    <property type="entry name" value="TRANSCRIPTION ELONGATION FACTOR (TFIIS) FAMILY PROTEIN"/>
    <property type="match status" value="1"/>
</dbReference>
<dbReference type="PANTHER" id="PTHR47292">
    <property type="entry name" value="TRANSCRIPTION ELONGATION FACTOR (TFIIS) FAMILY PROTEIN-RELATED"/>
    <property type="match status" value="1"/>
</dbReference>
<evidence type="ECO:0000259" key="4">
    <source>
        <dbReference type="Pfam" id="PF00464"/>
    </source>
</evidence>
<feature type="domain" description="Prolamin-like" evidence="5">
    <location>
        <begin position="133"/>
        <end position="196"/>
    </location>
</feature>
<feature type="region of interest" description="Disordered" evidence="2">
    <location>
        <begin position="379"/>
        <end position="399"/>
    </location>
</feature>
<dbReference type="InterPro" id="IPR015424">
    <property type="entry name" value="PyrdxlP-dep_Trfase"/>
</dbReference>
<name>A0AAD5JBG0_ACENE</name>
<proteinExistence type="predicted"/>
<reference evidence="6" key="1">
    <citation type="journal article" date="2022" name="Plant J.">
        <title>Strategies of tolerance reflected in two North American maple genomes.</title>
        <authorList>
            <person name="McEvoy S.L."/>
            <person name="Sezen U.U."/>
            <person name="Trouern-Trend A."/>
            <person name="McMahon S.M."/>
            <person name="Schaberg P.G."/>
            <person name="Yang J."/>
            <person name="Wegrzyn J.L."/>
            <person name="Swenson N.G."/>
        </authorList>
    </citation>
    <scope>NUCLEOTIDE SEQUENCE</scope>
    <source>
        <strain evidence="6">91603</strain>
    </source>
</reference>
<dbReference type="SUPFAM" id="SSF53383">
    <property type="entry name" value="PLP-dependent transferases"/>
    <property type="match status" value="1"/>
</dbReference>
<evidence type="ECO:0000256" key="1">
    <source>
        <dbReference type="ARBA" id="ARBA00022729"/>
    </source>
</evidence>
<dbReference type="Pfam" id="PF00464">
    <property type="entry name" value="SHMT"/>
    <property type="match status" value="1"/>
</dbReference>
<feature type="signal peptide" evidence="3">
    <location>
        <begin position="1"/>
        <end position="28"/>
    </location>
</feature>
<evidence type="ECO:0000256" key="3">
    <source>
        <dbReference type="SAM" id="SignalP"/>
    </source>
</evidence>
<organism evidence="6 7">
    <name type="scientific">Acer negundo</name>
    <name type="common">Box elder</name>
    <dbReference type="NCBI Taxonomy" id="4023"/>
    <lineage>
        <taxon>Eukaryota</taxon>
        <taxon>Viridiplantae</taxon>
        <taxon>Streptophyta</taxon>
        <taxon>Embryophyta</taxon>
        <taxon>Tracheophyta</taxon>
        <taxon>Spermatophyta</taxon>
        <taxon>Magnoliopsida</taxon>
        <taxon>eudicotyledons</taxon>
        <taxon>Gunneridae</taxon>
        <taxon>Pentapetalae</taxon>
        <taxon>rosids</taxon>
        <taxon>malvids</taxon>
        <taxon>Sapindales</taxon>
        <taxon>Sapindaceae</taxon>
        <taxon>Hippocastanoideae</taxon>
        <taxon>Acereae</taxon>
        <taxon>Acer</taxon>
    </lineage>
</organism>
<dbReference type="InterPro" id="IPR008502">
    <property type="entry name" value="Prolamin-like"/>
</dbReference>
<sequence length="470" mass="51159">MAGISANTLVPLMLIVACAAMLVPAGQAQIPVLLSPMPELQKCWAALAGTPGCLMEIYTYFMSGQIGKIGPVCCATIAQVSEECWPKMFPINPLFPPLLKTACAAPSTNSTVANAAMSKVSFPGTANVTEIIECWSTLKDIEGCVSETYKSVLNIGIIGRIGRDCCKAVTEINDKCLYKIFPFNPSFPPVLKSTCSAVFNAAPSPTSGELECCYYSNVTPIWVEFIGGWIGSIIFLLGLRIESTAWGMACQGIWWEGLDGARVEKILDMASTTLNKNSVPGDKSALVPGGILKGSPTVTVRGFTEKEFIAVADFIHEDDKHDDLLPEKQIPVSSSLHFAESSLEVSPRRLERLKLDLNRISDDSDAPPSYLRMEGRLHYNRNGHRSPSPASSSSSMQPSLRNIDLNDIPYLQNDFLEQVHYHSKSSQTVSAFIAPKPDDPVISITGARVEVNRKDFISQAEINFAYPLNQ</sequence>
<evidence type="ECO:0008006" key="8">
    <source>
        <dbReference type="Google" id="ProtNLM"/>
    </source>
</evidence>
<dbReference type="InterPro" id="IPR015422">
    <property type="entry name" value="PyrdxlP-dep_Trfase_small"/>
</dbReference>
<dbReference type="AlphaFoldDB" id="A0AAD5JBG0"/>
<evidence type="ECO:0000256" key="2">
    <source>
        <dbReference type="SAM" id="MobiDB-lite"/>
    </source>
</evidence>
<evidence type="ECO:0000313" key="7">
    <source>
        <dbReference type="Proteomes" id="UP001064489"/>
    </source>
</evidence>
<feature type="domain" description="Prolamin-like" evidence="5">
    <location>
        <begin position="42"/>
        <end position="103"/>
    </location>
</feature>
<dbReference type="EMBL" id="JAJSOW010000004">
    <property type="protein sequence ID" value="KAI9192593.1"/>
    <property type="molecule type" value="Genomic_DNA"/>
</dbReference>
<dbReference type="Proteomes" id="UP001064489">
    <property type="component" value="Chromosome 6"/>
</dbReference>
<reference evidence="6" key="2">
    <citation type="submission" date="2023-02" db="EMBL/GenBank/DDBJ databases">
        <authorList>
            <person name="Swenson N.G."/>
            <person name="Wegrzyn J.L."/>
            <person name="Mcevoy S.L."/>
        </authorList>
    </citation>
    <scope>NUCLEOTIDE SEQUENCE</scope>
    <source>
        <strain evidence="6">91603</strain>
        <tissue evidence="6">Leaf</tissue>
    </source>
</reference>
<evidence type="ECO:0000313" key="6">
    <source>
        <dbReference type="EMBL" id="KAI9192593.1"/>
    </source>
</evidence>
<dbReference type="Pfam" id="PF05617">
    <property type="entry name" value="Prolamin_like"/>
    <property type="match status" value="2"/>
</dbReference>